<name>A0AC35TJN0_9BILA</name>
<reference evidence="2" key="1">
    <citation type="submission" date="2016-11" db="UniProtKB">
        <authorList>
            <consortium name="WormBaseParasite"/>
        </authorList>
    </citation>
    <scope>IDENTIFICATION</scope>
    <source>
        <strain evidence="2">KR3021</strain>
    </source>
</reference>
<dbReference type="WBParaSite" id="RSKR_0000138400.1">
    <property type="protein sequence ID" value="RSKR_0000138400.1"/>
    <property type="gene ID" value="RSKR_0000138400"/>
</dbReference>
<evidence type="ECO:0000313" key="2">
    <source>
        <dbReference type="WBParaSite" id="RSKR_0000138400.1"/>
    </source>
</evidence>
<accession>A0AC35TJN0</accession>
<organism evidence="1 2">
    <name type="scientific">Rhabditophanes sp. KR3021</name>
    <dbReference type="NCBI Taxonomy" id="114890"/>
    <lineage>
        <taxon>Eukaryota</taxon>
        <taxon>Metazoa</taxon>
        <taxon>Ecdysozoa</taxon>
        <taxon>Nematoda</taxon>
        <taxon>Chromadorea</taxon>
        <taxon>Rhabditida</taxon>
        <taxon>Tylenchina</taxon>
        <taxon>Panagrolaimomorpha</taxon>
        <taxon>Strongyloidoidea</taxon>
        <taxon>Alloionematidae</taxon>
        <taxon>Rhabditophanes</taxon>
    </lineage>
</organism>
<evidence type="ECO:0000313" key="1">
    <source>
        <dbReference type="Proteomes" id="UP000095286"/>
    </source>
</evidence>
<dbReference type="Proteomes" id="UP000095286">
    <property type="component" value="Unplaced"/>
</dbReference>
<protein>
    <submittedName>
        <fullName evidence="2">ATP-dependent DNA helicase</fullName>
    </submittedName>
</protein>
<proteinExistence type="predicted"/>
<sequence length="908" mass="101156">MAGKDDYDDDFWEDFDDVDFGPAIIDSESFISKSDVSKSFMDPDQDFVHTASEEDEPVEEVLNVAVDIAEMKKMDEGVRFDMHGKFRGFFDDSNAAFQNEDMLGLDLVTMMYSKLKALFGHNTFRHSQKPAIVAALMSNDIFVLMPTGAGKSLVYQLCAALNDGITFVISPLRALIHDQVTKMNQIGLKTIALTSDNTEIESKKNMKMLFSDNNNIKLVYITPEKIASSPQFNRDLKKLHSMGKIARFVFDEAHCVSGFGHDFRPDYLSLSKLRTEFQHPRVPMMALTATATPKCVADTKQLLGFGNDSKLFISSFVRDNLEYDVILKKAKAKEEIMRKMFLKFPGQSGIVYCLSKKDTEKAAEDLRKWGITATHYHAGMTKQQRHAAQKEWMDKEVLVLCATIAFGMGIDMPDVRFVVHYSIPKSVEGYYQESGRAGRDGLPAYCAILYNYNDSTLLSKFIQDEITNEDGSAIVKSSTVKEMQMGSLHEVIAYCENVETCKRKLLVEHFGEIYDSLACKITVNAVCCNCLNYKKEKHSTYDMTDDATIILQSVKHAKLTVNQAIDNYRGNDKARGQKLEMFNRRPAFSESDASRVIIKLLTEGYIKIVVVSNGNGKFAGISGQIHITRKGEKFLSREESGKFYVSICTERKRKAPGKTVDSGLSPAQRVHDITAMQHKYQTKYKDIFEGALAAIKRLITQIAKEEVVRENQILTIEGINQIAALLPRTNSDLLKVSSMNLQKLTKHGPAIMETLVHFWQMVDSRDKEEMHDELESLKANPNQRRQGSPEIEVPETPKYSGRGQSKRGYSYKRGGGGGRKVSTGRVEKTPQAPRTPKAPYTRGGGGSRGGSRGGQGASRGGTTWGANSRGGTTRGGSRGGTTRGASNRRGATGSSNFPFLDPNMFPTL</sequence>